<dbReference type="EMBL" id="JAAWWB010000002">
    <property type="protein sequence ID" value="KAG6789581.1"/>
    <property type="molecule type" value="Genomic_DNA"/>
</dbReference>
<evidence type="ECO:0000256" key="2">
    <source>
        <dbReference type="ARBA" id="ARBA00023043"/>
    </source>
</evidence>
<dbReference type="PROSITE" id="PS50088">
    <property type="entry name" value="ANK_REPEAT"/>
    <property type="match status" value="2"/>
</dbReference>
<comment type="caution">
    <text evidence="4">The sequence shown here is derived from an EMBL/GenBank/DDBJ whole genome shotgun (WGS) entry which is preliminary data.</text>
</comment>
<sequence length="199" mass="21469">MGEGANQAEQQTQIETTPETVDALLEAARYDDIEDIASLASSGVSLDSKDSLGRTALHMAAANGHLDIVEYLISQGVYFGSMDMDHKGLEHVCLFFFLSVPGLDPDCKCFGKTYQILVTSIEQDLNSANKEKNTALHWACLNGHIEVVKKLILAGSSLGFLNSHERTPMDEAVTREKMDVIDAINAAVAQLELAGVAVS</sequence>
<evidence type="ECO:0000256" key="1">
    <source>
        <dbReference type="ARBA" id="ARBA00022737"/>
    </source>
</evidence>
<evidence type="ECO:0000256" key="3">
    <source>
        <dbReference type="PROSITE-ProRule" id="PRU00023"/>
    </source>
</evidence>
<protein>
    <recommendedName>
        <fullName evidence="6">Ankyrin repeat family protein</fullName>
    </recommendedName>
</protein>
<reference evidence="4" key="1">
    <citation type="journal article" date="2020" name="bioRxiv">
        <title>Hybrid origin of Populus tomentosa Carr. identified through genome sequencing and phylogenomic analysis.</title>
        <authorList>
            <person name="An X."/>
            <person name="Gao K."/>
            <person name="Chen Z."/>
            <person name="Li J."/>
            <person name="Yang X."/>
            <person name="Yang X."/>
            <person name="Zhou J."/>
            <person name="Guo T."/>
            <person name="Zhao T."/>
            <person name="Huang S."/>
            <person name="Miao D."/>
            <person name="Khan W.U."/>
            <person name="Rao P."/>
            <person name="Ye M."/>
            <person name="Lei B."/>
            <person name="Liao W."/>
            <person name="Wang J."/>
            <person name="Ji L."/>
            <person name="Li Y."/>
            <person name="Guo B."/>
            <person name="Mustafa N.S."/>
            <person name="Li S."/>
            <person name="Yun Q."/>
            <person name="Keller S.R."/>
            <person name="Mao J."/>
            <person name="Zhang R."/>
            <person name="Strauss S.H."/>
        </authorList>
    </citation>
    <scope>NUCLEOTIDE SEQUENCE</scope>
    <source>
        <strain evidence="4">GM15</strain>
        <tissue evidence="4">Leaf</tissue>
    </source>
</reference>
<keyword evidence="2 3" id="KW-0040">ANK repeat</keyword>
<dbReference type="OrthoDB" id="10057496at2759"/>
<organism evidence="4 5">
    <name type="scientific">Populus tomentosa</name>
    <name type="common">Chinese white poplar</name>
    <dbReference type="NCBI Taxonomy" id="118781"/>
    <lineage>
        <taxon>Eukaryota</taxon>
        <taxon>Viridiplantae</taxon>
        <taxon>Streptophyta</taxon>
        <taxon>Embryophyta</taxon>
        <taxon>Tracheophyta</taxon>
        <taxon>Spermatophyta</taxon>
        <taxon>Magnoliopsida</taxon>
        <taxon>eudicotyledons</taxon>
        <taxon>Gunneridae</taxon>
        <taxon>Pentapetalae</taxon>
        <taxon>rosids</taxon>
        <taxon>fabids</taxon>
        <taxon>Malpighiales</taxon>
        <taxon>Salicaceae</taxon>
        <taxon>Saliceae</taxon>
        <taxon>Populus</taxon>
    </lineage>
</organism>
<proteinExistence type="predicted"/>
<feature type="repeat" description="ANK" evidence="3">
    <location>
        <begin position="131"/>
        <end position="163"/>
    </location>
</feature>
<dbReference type="PANTHER" id="PTHR24171:SF8">
    <property type="entry name" value="BRCA1-ASSOCIATED RING DOMAIN PROTEIN 1"/>
    <property type="match status" value="1"/>
</dbReference>
<gene>
    <name evidence="4" type="ORF">POTOM_005686</name>
</gene>
<evidence type="ECO:0000313" key="5">
    <source>
        <dbReference type="Proteomes" id="UP000886885"/>
    </source>
</evidence>
<dbReference type="Proteomes" id="UP000886885">
    <property type="component" value="Chromosome 1D"/>
</dbReference>
<keyword evidence="1" id="KW-0677">Repeat</keyword>
<dbReference type="GO" id="GO:0004842">
    <property type="term" value="F:ubiquitin-protein transferase activity"/>
    <property type="evidence" value="ECO:0007669"/>
    <property type="project" value="TreeGrafter"/>
</dbReference>
<evidence type="ECO:0000313" key="4">
    <source>
        <dbReference type="EMBL" id="KAG6789581.1"/>
    </source>
</evidence>
<dbReference type="Pfam" id="PF12796">
    <property type="entry name" value="Ank_2"/>
    <property type="match status" value="1"/>
</dbReference>
<keyword evidence="5" id="KW-1185">Reference proteome</keyword>
<dbReference type="PROSITE" id="PS50297">
    <property type="entry name" value="ANK_REP_REGION"/>
    <property type="match status" value="2"/>
</dbReference>
<feature type="repeat" description="ANK" evidence="3">
    <location>
        <begin position="52"/>
        <end position="84"/>
    </location>
</feature>
<dbReference type="InterPro" id="IPR002110">
    <property type="entry name" value="Ankyrin_rpt"/>
</dbReference>
<accession>A0A8X8AMJ6</accession>
<name>A0A8X8AMJ6_POPTO</name>
<dbReference type="AlphaFoldDB" id="A0A8X8AMJ6"/>
<dbReference type="Pfam" id="PF13637">
    <property type="entry name" value="Ank_4"/>
    <property type="match status" value="1"/>
</dbReference>
<dbReference type="GO" id="GO:0085020">
    <property type="term" value="P:protein K6-linked ubiquitination"/>
    <property type="evidence" value="ECO:0007669"/>
    <property type="project" value="TreeGrafter"/>
</dbReference>
<evidence type="ECO:0008006" key="6">
    <source>
        <dbReference type="Google" id="ProtNLM"/>
    </source>
</evidence>
<dbReference type="SMART" id="SM00248">
    <property type="entry name" value="ANK"/>
    <property type="match status" value="3"/>
</dbReference>
<dbReference type="PANTHER" id="PTHR24171">
    <property type="entry name" value="ANKYRIN REPEAT DOMAIN-CONTAINING PROTEIN 39-RELATED"/>
    <property type="match status" value="1"/>
</dbReference>